<proteinExistence type="predicted"/>
<sequence>MSVKQLAKKVLERLAKYEVAKAGVKSAKAASLDKEAHILSCKVADLHKAADSLRAECGELMGSAITIHQLASKLK</sequence>
<reference evidence="1" key="1">
    <citation type="submission" date="2022-11" db="EMBL/GenBank/DDBJ databases">
        <title>Characterization of Aeromonas phages.</title>
        <authorList>
            <person name="Nagar V."/>
            <person name="Pansare Godambe L."/>
            <person name="Tyagi A."/>
            <person name="Shashidhar R."/>
        </authorList>
    </citation>
    <scope>NUCLEOTIDE SEQUENCE</scope>
</reference>
<dbReference type="Proteomes" id="UP001163713">
    <property type="component" value="Segment"/>
</dbReference>
<evidence type="ECO:0000313" key="1">
    <source>
        <dbReference type="EMBL" id="UZV40981.1"/>
    </source>
</evidence>
<organism evidence="1 2">
    <name type="scientific">Aeromonas phage P2</name>
    <dbReference type="NCBI Taxonomy" id="2996101"/>
    <lineage>
        <taxon>Viruses</taxon>
        <taxon>Duplodnaviria</taxon>
        <taxon>Heunggongvirae</taxon>
        <taxon>Uroviricota</taxon>
        <taxon>Caudoviricetes</taxon>
        <taxon>Autographivirales</taxon>
        <taxon>Autonotataviridae</taxon>
        <taxon>Melnykvirinae</taxon>
        <taxon>Ahphunavirus</taxon>
        <taxon>Ahphunavirus P2</taxon>
    </lineage>
</organism>
<name>A0A9E8K2Z4_9CAUD</name>
<gene>
    <name evidence="1" type="ORF">P2_0025</name>
</gene>
<dbReference type="EMBL" id="OP797796">
    <property type="protein sequence ID" value="UZV40981.1"/>
    <property type="molecule type" value="Genomic_DNA"/>
</dbReference>
<evidence type="ECO:0000313" key="2">
    <source>
        <dbReference type="Proteomes" id="UP001163713"/>
    </source>
</evidence>
<accession>A0A9E8K2Z4</accession>
<protein>
    <submittedName>
        <fullName evidence="1">Uncharacterized protein</fullName>
    </submittedName>
</protein>
<keyword evidence="2" id="KW-1185">Reference proteome</keyword>